<dbReference type="SUPFAM" id="SSF54106">
    <property type="entry name" value="LysM domain"/>
    <property type="match status" value="1"/>
</dbReference>
<proteinExistence type="predicted"/>
<feature type="domain" description="LysM" evidence="1">
    <location>
        <begin position="63"/>
        <end position="107"/>
    </location>
</feature>
<dbReference type="PROSITE" id="PS51782">
    <property type="entry name" value="LYSM"/>
    <property type="match status" value="1"/>
</dbReference>
<name>A0A060BNT4_9BIFI</name>
<sequence length="107" mass="11794">SSTTSSYCVIVRSGDTLGKIATRTGRKPYSAWTGYRSGNPNVIYVGETVCYKTTTSTTTTTTRTWTVTKGQTLWLISQRTGVSVNRLASLNNITNPNLIHIGQQIRY</sequence>
<protein>
    <submittedName>
        <fullName evidence="2">CAZy families CBM50|GH25 protein</fullName>
    </submittedName>
</protein>
<dbReference type="Pfam" id="PF01476">
    <property type="entry name" value="LysM"/>
    <property type="match status" value="2"/>
</dbReference>
<dbReference type="InterPro" id="IPR018392">
    <property type="entry name" value="LysM"/>
</dbReference>
<accession>A0A060BNT4</accession>
<dbReference type="SMART" id="SM00257">
    <property type="entry name" value="LysM"/>
    <property type="match status" value="2"/>
</dbReference>
<dbReference type="Gene3D" id="3.10.350.10">
    <property type="entry name" value="LysM domain"/>
    <property type="match status" value="2"/>
</dbReference>
<organism evidence="2">
    <name type="scientific">uncultured Bifidobacterium sp</name>
    <dbReference type="NCBI Taxonomy" id="165187"/>
    <lineage>
        <taxon>Bacteria</taxon>
        <taxon>Bacillati</taxon>
        <taxon>Actinomycetota</taxon>
        <taxon>Actinomycetes</taxon>
        <taxon>Bifidobacteriales</taxon>
        <taxon>Bifidobacteriaceae</taxon>
        <taxon>Bifidobacterium</taxon>
        <taxon>environmental samples</taxon>
    </lineage>
</organism>
<reference evidence="2" key="1">
    <citation type="journal article" date="2013" name="Environ. Microbiol.">
        <title>Seasonally variable intestinal metagenomes of the red palm weevil (Rhynchophorus ferrugineus).</title>
        <authorList>
            <person name="Jia S."/>
            <person name="Zhang X."/>
            <person name="Zhang G."/>
            <person name="Yin A."/>
            <person name="Zhang S."/>
            <person name="Li F."/>
            <person name="Wang L."/>
            <person name="Zhao D."/>
            <person name="Yun Q."/>
            <person name="Tala"/>
            <person name="Wang J."/>
            <person name="Sun G."/>
            <person name="Baabdullah M."/>
            <person name="Yu X."/>
            <person name="Hu S."/>
            <person name="Al-Mssallem I.S."/>
            <person name="Yu J."/>
        </authorList>
    </citation>
    <scope>NUCLEOTIDE SEQUENCE</scope>
</reference>
<feature type="non-terminal residue" evidence="2">
    <location>
        <position position="1"/>
    </location>
</feature>
<dbReference type="AlphaFoldDB" id="A0A060BNT4"/>
<dbReference type="InterPro" id="IPR036779">
    <property type="entry name" value="LysM_dom_sf"/>
</dbReference>
<evidence type="ECO:0000259" key="1">
    <source>
        <dbReference type="PROSITE" id="PS51782"/>
    </source>
</evidence>
<dbReference type="CDD" id="cd00118">
    <property type="entry name" value="LysM"/>
    <property type="match status" value="1"/>
</dbReference>
<evidence type="ECO:0000313" key="2">
    <source>
        <dbReference type="EMBL" id="AIA84569.1"/>
    </source>
</evidence>
<dbReference type="EMBL" id="KF117316">
    <property type="protein sequence ID" value="AIA84569.1"/>
    <property type="molecule type" value="Genomic_DNA"/>
</dbReference>